<dbReference type="PANTHER" id="PTHR24221:SF646">
    <property type="entry name" value="HAEMOLYSIN SECRETION ATP-BINDING PROTEIN"/>
    <property type="match status" value="1"/>
</dbReference>
<keyword evidence="2" id="KW-0067">ATP-binding</keyword>
<dbReference type="GO" id="GO:0005524">
    <property type="term" value="F:ATP binding"/>
    <property type="evidence" value="ECO:0007669"/>
    <property type="project" value="UniProtKB-KW"/>
</dbReference>
<keyword evidence="1" id="KW-0547">Nucleotide-binding</keyword>
<sequence>MFSAPKSTSKGQSHRARTFDPEDSKRVKHTRIGVWDLYEEKQPIFGWDIPGTSTLEYYLEITRSLPYVWQMLKDMSSIQNCWIFATLYVIVGLALSVIPAASLWYSGQLLTIIQTAIDTRTVDKDFLVRISAGRTGCAVLGRLLGHAKASLAYPLSNRLKQHYTMHLFHARARLDLPTFEDPAVRRQIEEASHSSRGGVAWDTFSMMVTAVSTAINITSEVSMLVAVLKDQPDGTLLAVICLSQSFLNWFSEIKSAGQGHSVWAATTRNQDYVKMRGLMRVVSLPEHRKEFVAGNLAEYCNTVFREATQRVGYEAGDFPEVWRHWKGRRRLSFASIFKEPWKELPQIVFTLRSMQSPASIPASLASLNLIQTTASNFGFTVYAFAYQFGSIADQLATVRKLYDIVNIPNRIPDGTVPFPEDAQKAKAGIDVEFRNVSFRYPDSEIWALRNVSFKLIPGQLGVIVGANGSGKSTVLKLIMRLYDVEEGEILIDGRDIRTLKLGDLRQSVSVLFQDYTHFPLSIRDNIALGNPSHAANDDQVRLAAKLGGAEEFIERLPEGFDTYLERPVPDHYSALPEGTKTIFGNPVKYGGIRRAADMQSSTGHNLSGGQMQRLAVARTFMRSMVSEDSTVGLLLFDEPSASLDPTAEHGALLSTCACAVGSLSGFLAKDLFERLRQLRGDKTMLFSSHRFGSLTRHADLILYMNDSVIEEAGIHSELLARDGGYARTWKLQAQAFI</sequence>
<evidence type="ECO:0000256" key="3">
    <source>
        <dbReference type="SAM" id="MobiDB-lite"/>
    </source>
</evidence>
<dbReference type="STRING" id="1314783.A0A165PXS0"/>
<evidence type="ECO:0000256" key="2">
    <source>
        <dbReference type="ARBA" id="ARBA00022840"/>
    </source>
</evidence>
<evidence type="ECO:0000313" key="7">
    <source>
        <dbReference type="Proteomes" id="UP000076727"/>
    </source>
</evidence>
<dbReference type="SUPFAM" id="SSF52540">
    <property type="entry name" value="P-loop containing nucleoside triphosphate hydrolases"/>
    <property type="match status" value="1"/>
</dbReference>
<keyword evidence="6" id="KW-0378">Hydrolase</keyword>
<dbReference type="PROSITE" id="PS50893">
    <property type="entry name" value="ABC_TRANSPORTER_2"/>
    <property type="match status" value="1"/>
</dbReference>
<keyword evidence="4" id="KW-0472">Membrane</keyword>
<dbReference type="Pfam" id="PF00005">
    <property type="entry name" value="ABC_tran"/>
    <property type="match status" value="1"/>
</dbReference>
<keyword evidence="4" id="KW-0812">Transmembrane</keyword>
<dbReference type="InterPro" id="IPR039421">
    <property type="entry name" value="Type_1_exporter"/>
</dbReference>
<dbReference type="InterPro" id="IPR003439">
    <property type="entry name" value="ABC_transporter-like_ATP-bd"/>
</dbReference>
<dbReference type="SMART" id="SM00382">
    <property type="entry name" value="AAA"/>
    <property type="match status" value="1"/>
</dbReference>
<dbReference type="PANTHER" id="PTHR24221">
    <property type="entry name" value="ATP-BINDING CASSETTE SUB-FAMILY B"/>
    <property type="match status" value="1"/>
</dbReference>
<protein>
    <submittedName>
        <fullName evidence="6">p-loop containing nucleoside triphosphate hydrolase protein</fullName>
    </submittedName>
</protein>
<dbReference type="InterPro" id="IPR017871">
    <property type="entry name" value="ABC_transporter-like_CS"/>
</dbReference>
<feature type="region of interest" description="Disordered" evidence="3">
    <location>
        <begin position="1"/>
        <end position="24"/>
    </location>
</feature>
<dbReference type="GO" id="GO:0016887">
    <property type="term" value="F:ATP hydrolysis activity"/>
    <property type="evidence" value="ECO:0007669"/>
    <property type="project" value="InterPro"/>
</dbReference>
<dbReference type="AlphaFoldDB" id="A0A165PXS0"/>
<dbReference type="Proteomes" id="UP000076727">
    <property type="component" value="Unassembled WGS sequence"/>
</dbReference>
<reference evidence="6 7" key="1">
    <citation type="journal article" date="2016" name="Mol. Biol. Evol.">
        <title>Comparative Genomics of Early-Diverging Mushroom-Forming Fungi Provides Insights into the Origins of Lignocellulose Decay Capabilities.</title>
        <authorList>
            <person name="Nagy L.G."/>
            <person name="Riley R."/>
            <person name="Tritt A."/>
            <person name="Adam C."/>
            <person name="Daum C."/>
            <person name="Floudas D."/>
            <person name="Sun H."/>
            <person name="Yadav J.S."/>
            <person name="Pangilinan J."/>
            <person name="Larsson K.H."/>
            <person name="Matsuura K."/>
            <person name="Barry K."/>
            <person name="Labutti K."/>
            <person name="Kuo R."/>
            <person name="Ohm R.A."/>
            <person name="Bhattacharya S.S."/>
            <person name="Shirouzu T."/>
            <person name="Yoshinaga Y."/>
            <person name="Martin F.M."/>
            <person name="Grigoriev I.V."/>
            <person name="Hibbett D.S."/>
        </authorList>
    </citation>
    <scope>NUCLEOTIDE SEQUENCE [LARGE SCALE GENOMIC DNA]</scope>
    <source>
        <strain evidence="6 7">L-15889</strain>
    </source>
</reference>
<evidence type="ECO:0000313" key="6">
    <source>
        <dbReference type="EMBL" id="KZT68754.1"/>
    </source>
</evidence>
<dbReference type="GO" id="GO:0034040">
    <property type="term" value="F:ATPase-coupled lipid transmembrane transporter activity"/>
    <property type="evidence" value="ECO:0007669"/>
    <property type="project" value="TreeGrafter"/>
</dbReference>
<gene>
    <name evidence="6" type="ORF">DAEQUDRAFT_745507</name>
</gene>
<dbReference type="InterPro" id="IPR027417">
    <property type="entry name" value="P-loop_NTPase"/>
</dbReference>
<keyword evidence="7" id="KW-1185">Reference proteome</keyword>
<dbReference type="Gene3D" id="3.40.50.300">
    <property type="entry name" value="P-loop containing nucleotide triphosphate hydrolases"/>
    <property type="match status" value="1"/>
</dbReference>
<dbReference type="PROSITE" id="PS00211">
    <property type="entry name" value="ABC_TRANSPORTER_1"/>
    <property type="match status" value="1"/>
</dbReference>
<organism evidence="6 7">
    <name type="scientific">Daedalea quercina L-15889</name>
    <dbReference type="NCBI Taxonomy" id="1314783"/>
    <lineage>
        <taxon>Eukaryota</taxon>
        <taxon>Fungi</taxon>
        <taxon>Dikarya</taxon>
        <taxon>Basidiomycota</taxon>
        <taxon>Agaricomycotina</taxon>
        <taxon>Agaricomycetes</taxon>
        <taxon>Polyporales</taxon>
        <taxon>Fomitopsis</taxon>
    </lineage>
</organism>
<keyword evidence="4" id="KW-1133">Transmembrane helix</keyword>
<evidence type="ECO:0000256" key="4">
    <source>
        <dbReference type="SAM" id="Phobius"/>
    </source>
</evidence>
<evidence type="ECO:0000256" key="1">
    <source>
        <dbReference type="ARBA" id="ARBA00022741"/>
    </source>
</evidence>
<feature type="transmembrane region" description="Helical" evidence="4">
    <location>
        <begin position="81"/>
        <end position="105"/>
    </location>
</feature>
<feature type="compositionally biased region" description="Polar residues" evidence="3">
    <location>
        <begin position="1"/>
        <end position="11"/>
    </location>
</feature>
<name>A0A165PXS0_9APHY</name>
<proteinExistence type="predicted"/>
<dbReference type="OrthoDB" id="6500128at2759"/>
<accession>A0A165PXS0</accession>
<feature type="domain" description="ABC transporter" evidence="5">
    <location>
        <begin position="431"/>
        <end position="731"/>
    </location>
</feature>
<evidence type="ECO:0000259" key="5">
    <source>
        <dbReference type="PROSITE" id="PS50893"/>
    </source>
</evidence>
<dbReference type="EMBL" id="KV429063">
    <property type="protein sequence ID" value="KZT68754.1"/>
    <property type="molecule type" value="Genomic_DNA"/>
</dbReference>
<dbReference type="InterPro" id="IPR003593">
    <property type="entry name" value="AAA+_ATPase"/>
</dbReference>